<evidence type="ECO:0000256" key="1">
    <source>
        <dbReference type="SAM" id="MobiDB-lite"/>
    </source>
</evidence>
<organism evidence="2 3">
    <name type="scientific">Alligator mississippiensis</name>
    <name type="common">American alligator</name>
    <dbReference type="NCBI Taxonomy" id="8496"/>
    <lineage>
        <taxon>Eukaryota</taxon>
        <taxon>Metazoa</taxon>
        <taxon>Chordata</taxon>
        <taxon>Craniata</taxon>
        <taxon>Vertebrata</taxon>
        <taxon>Euteleostomi</taxon>
        <taxon>Archelosauria</taxon>
        <taxon>Archosauria</taxon>
        <taxon>Crocodylia</taxon>
        <taxon>Alligatoridae</taxon>
        <taxon>Alligatorinae</taxon>
        <taxon>Alligator</taxon>
    </lineage>
</organism>
<proteinExistence type="predicted"/>
<keyword evidence="3" id="KW-1185">Reference proteome</keyword>
<reference evidence="2 3" key="1">
    <citation type="journal article" date="2012" name="Genome Biol.">
        <title>Sequencing three crocodilian genomes to illuminate the evolution of archosaurs and amniotes.</title>
        <authorList>
            <person name="St John J.A."/>
            <person name="Braun E.L."/>
            <person name="Isberg S.R."/>
            <person name="Miles L.G."/>
            <person name="Chong A.Y."/>
            <person name="Gongora J."/>
            <person name="Dalzell P."/>
            <person name="Moran C."/>
            <person name="Bed'hom B."/>
            <person name="Abzhanov A."/>
            <person name="Burgess S.C."/>
            <person name="Cooksey A.M."/>
            <person name="Castoe T.A."/>
            <person name="Crawford N.G."/>
            <person name="Densmore L.D."/>
            <person name="Drew J.C."/>
            <person name="Edwards S.V."/>
            <person name="Faircloth B.C."/>
            <person name="Fujita M.K."/>
            <person name="Greenwold M.J."/>
            <person name="Hoffmann F.G."/>
            <person name="Howard J.M."/>
            <person name="Iguchi T."/>
            <person name="Janes D.E."/>
            <person name="Khan S.Y."/>
            <person name="Kohno S."/>
            <person name="de Koning A.J."/>
            <person name="Lance S.L."/>
            <person name="McCarthy F.M."/>
            <person name="McCormack J.E."/>
            <person name="Merchant M.E."/>
            <person name="Peterson D.G."/>
            <person name="Pollock D.D."/>
            <person name="Pourmand N."/>
            <person name="Raney B.J."/>
            <person name="Roessler K.A."/>
            <person name="Sanford J.R."/>
            <person name="Sawyer R.H."/>
            <person name="Schmidt C.J."/>
            <person name="Triplett E.W."/>
            <person name="Tuberville T.D."/>
            <person name="Venegas-Anaya M."/>
            <person name="Howard J.T."/>
            <person name="Jarvis E.D."/>
            <person name="Guillette L.J.Jr."/>
            <person name="Glenn T.C."/>
            <person name="Green R.E."/>
            <person name="Ray D.A."/>
        </authorList>
    </citation>
    <scope>NUCLEOTIDE SEQUENCE [LARGE SCALE GENOMIC DNA]</scope>
    <source>
        <strain evidence="2">KSC_2009_1</strain>
    </source>
</reference>
<evidence type="ECO:0000313" key="2">
    <source>
        <dbReference type="EMBL" id="KYO27080.1"/>
    </source>
</evidence>
<gene>
    <name evidence="2" type="ORF">Y1Q_0008895</name>
</gene>
<evidence type="ECO:0000313" key="3">
    <source>
        <dbReference type="Proteomes" id="UP000050525"/>
    </source>
</evidence>
<dbReference type="AlphaFoldDB" id="A0A151MRP8"/>
<dbReference type="EMBL" id="AKHW03005400">
    <property type="protein sequence ID" value="KYO27080.1"/>
    <property type="molecule type" value="Genomic_DNA"/>
</dbReference>
<dbReference type="Proteomes" id="UP000050525">
    <property type="component" value="Unassembled WGS sequence"/>
</dbReference>
<feature type="region of interest" description="Disordered" evidence="1">
    <location>
        <begin position="1"/>
        <end position="29"/>
    </location>
</feature>
<sequence>MTQQSTLEETDVNFTEPEPGNAADKELDTDKCKQCPKVPARSQEGCKGLGRAKSQLRLQIGIHRSTRILPAHVAHEGSLLRGEGVARSQLQGSSGF</sequence>
<comment type="caution">
    <text evidence="2">The sequence shown here is derived from an EMBL/GenBank/DDBJ whole genome shotgun (WGS) entry which is preliminary data.</text>
</comment>
<protein>
    <submittedName>
        <fullName evidence="2">Uncharacterized protein</fullName>
    </submittedName>
</protein>
<accession>A0A151MRP8</accession>
<name>A0A151MRP8_ALLMI</name>